<dbReference type="Proteomes" id="UP000033664">
    <property type="component" value="Unassembled WGS sequence"/>
</dbReference>
<accession>A0A0F4PYJ5</accession>
<dbReference type="AlphaFoldDB" id="A0A0F4PYJ5"/>
<keyword evidence="9" id="KW-1185">Reference proteome</keyword>
<evidence type="ECO:0000313" key="9">
    <source>
        <dbReference type="Proteomes" id="UP000033664"/>
    </source>
</evidence>
<dbReference type="FunFam" id="3.30.420.40:FF:000097">
    <property type="entry name" value="tRNA threonylcarbamoyladenosine biosynthesis protein TsaB"/>
    <property type="match status" value="1"/>
</dbReference>
<evidence type="ECO:0000256" key="6">
    <source>
        <dbReference type="ARBA" id="ARBA00032446"/>
    </source>
</evidence>
<dbReference type="CDD" id="cd24032">
    <property type="entry name" value="ASKHA_NBD_TsaB"/>
    <property type="match status" value="1"/>
</dbReference>
<comment type="similarity">
    <text evidence="2">Belongs to the KAE1 / TsaD family. TsaB subfamily.</text>
</comment>
<keyword evidence="4" id="KW-0963">Cytoplasm</keyword>
<dbReference type="EMBL" id="JXXZ01000006">
    <property type="protein sequence ID" value="KJZ00463.1"/>
    <property type="molecule type" value="Genomic_DNA"/>
</dbReference>
<dbReference type="Pfam" id="PF00814">
    <property type="entry name" value="TsaD"/>
    <property type="match status" value="1"/>
</dbReference>
<evidence type="ECO:0000256" key="4">
    <source>
        <dbReference type="ARBA" id="ARBA00022490"/>
    </source>
</evidence>
<dbReference type="OrthoDB" id="9809995at2"/>
<evidence type="ECO:0000256" key="5">
    <source>
        <dbReference type="ARBA" id="ARBA00022694"/>
    </source>
</evidence>
<dbReference type="InterPro" id="IPR000905">
    <property type="entry name" value="Gcp-like_dom"/>
</dbReference>
<evidence type="ECO:0000313" key="8">
    <source>
        <dbReference type="EMBL" id="KJZ00463.1"/>
    </source>
</evidence>
<dbReference type="GeneID" id="58228269"/>
<protein>
    <recommendedName>
        <fullName evidence="3">tRNA threonylcarbamoyladenosine biosynthesis protein TsaB</fullName>
    </recommendedName>
    <alternativeName>
        <fullName evidence="6">t(6)A37 threonylcarbamoyladenosine biosynthesis protein TsaB</fullName>
    </alternativeName>
</protein>
<evidence type="ECO:0000259" key="7">
    <source>
        <dbReference type="Pfam" id="PF00814"/>
    </source>
</evidence>
<evidence type="ECO:0000256" key="1">
    <source>
        <dbReference type="ARBA" id="ARBA00004496"/>
    </source>
</evidence>
<feature type="domain" description="Gcp-like" evidence="7">
    <location>
        <begin position="33"/>
        <end position="153"/>
    </location>
</feature>
<dbReference type="PANTHER" id="PTHR11735:SF11">
    <property type="entry name" value="TRNA THREONYLCARBAMOYLADENOSINE BIOSYNTHESIS PROTEIN TSAB"/>
    <property type="match status" value="1"/>
</dbReference>
<dbReference type="GO" id="GO:0005829">
    <property type="term" value="C:cytosol"/>
    <property type="evidence" value="ECO:0007669"/>
    <property type="project" value="TreeGrafter"/>
</dbReference>
<name>A0A0F4PYJ5_9GAMM</name>
<dbReference type="SUPFAM" id="SSF53067">
    <property type="entry name" value="Actin-like ATPase domain"/>
    <property type="match status" value="2"/>
</dbReference>
<evidence type="ECO:0000256" key="3">
    <source>
        <dbReference type="ARBA" id="ARBA00019012"/>
    </source>
</evidence>
<dbReference type="InterPro" id="IPR022496">
    <property type="entry name" value="T6A_TsaB"/>
</dbReference>
<dbReference type="InterPro" id="IPR043129">
    <property type="entry name" value="ATPase_NBD"/>
</dbReference>
<dbReference type="GO" id="GO:0002949">
    <property type="term" value="P:tRNA threonylcarbamoyladenosine modification"/>
    <property type="evidence" value="ECO:0007669"/>
    <property type="project" value="InterPro"/>
</dbReference>
<proteinExistence type="inferred from homology"/>
<gene>
    <name evidence="8" type="ORF">TW72_07195</name>
</gene>
<sequence>MTNTILAIDASTEALSIALTHQGQQYCFFDVCPQQHSQRILTETDTLLAKANCALKEVDVIGYCEGPGSFTGVRISVSVAQGLAFSAQKPVVGISSLAMMAQQAIEQRGVNQVVSAIDARMGELYVGAFENINGLATLVGTQQVVKPEALAVPFDAALAVGTGWQSYPDLAHSVAGISVDEHITLPNSQFMLALVAEQFAQGQQHSASEAQPVYVRDTVTWKKLPGRE</sequence>
<dbReference type="PANTHER" id="PTHR11735">
    <property type="entry name" value="TRNA N6-ADENOSINE THREONYLCARBAMOYLTRANSFERASE"/>
    <property type="match status" value="1"/>
</dbReference>
<keyword evidence="5" id="KW-0819">tRNA processing</keyword>
<dbReference type="Gene3D" id="3.30.420.40">
    <property type="match status" value="2"/>
</dbReference>
<reference evidence="8 9" key="1">
    <citation type="journal article" date="2015" name="BMC Genomics">
        <title>Genome mining reveals unlocked bioactive potential of marine Gram-negative bacteria.</title>
        <authorList>
            <person name="Machado H."/>
            <person name="Sonnenschein E.C."/>
            <person name="Melchiorsen J."/>
            <person name="Gram L."/>
        </authorList>
    </citation>
    <scope>NUCLEOTIDE SEQUENCE [LARGE SCALE GENOMIC DNA]</scope>
    <source>
        <strain evidence="8 9">S3137</strain>
    </source>
</reference>
<comment type="caution">
    <text evidence="8">The sequence shown here is derived from an EMBL/GenBank/DDBJ whole genome shotgun (WGS) entry which is preliminary data.</text>
</comment>
<evidence type="ECO:0000256" key="2">
    <source>
        <dbReference type="ARBA" id="ARBA00010493"/>
    </source>
</evidence>
<organism evidence="8 9">
    <name type="scientific">Pseudoalteromonas ruthenica</name>
    <dbReference type="NCBI Taxonomy" id="151081"/>
    <lineage>
        <taxon>Bacteria</taxon>
        <taxon>Pseudomonadati</taxon>
        <taxon>Pseudomonadota</taxon>
        <taxon>Gammaproteobacteria</taxon>
        <taxon>Alteromonadales</taxon>
        <taxon>Pseudoalteromonadaceae</taxon>
        <taxon>Pseudoalteromonas</taxon>
    </lineage>
</organism>
<dbReference type="eggNOG" id="COG1214">
    <property type="taxonomic scope" value="Bacteria"/>
</dbReference>
<dbReference type="RefSeq" id="WP_045979981.1">
    <property type="nucleotide sequence ID" value="NZ_JXXY01000015.1"/>
</dbReference>
<dbReference type="PATRIC" id="fig|151081.8.peg.2803"/>
<dbReference type="NCBIfam" id="TIGR03725">
    <property type="entry name" value="T6A_YeaZ"/>
    <property type="match status" value="1"/>
</dbReference>
<comment type="subcellular location">
    <subcellularLocation>
        <location evidence="1">Cytoplasm</location>
    </subcellularLocation>
</comment>